<dbReference type="InterPro" id="IPR003599">
    <property type="entry name" value="Ig_sub"/>
</dbReference>
<dbReference type="Pfam" id="PF01437">
    <property type="entry name" value="PSI"/>
    <property type="match status" value="1"/>
</dbReference>
<keyword evidence="3" id="KW-0325">Glycoprotein</keyword>
<dbReference type="GO" id="GO:0005615">
    <property type="term" value="C:extracellular space"/>
    <property type="evidence" value="ECO:0007669"/>
    <property type="project" value="TreeGrafter"/>
</dbReference>
<dbReference type="GO" id="GO:0043931">
    <property type="term" value="P:ossification involved in bone maturation"/>
    <property type="evidence" value="ECO:0007669"/>
    <property type="project" value="TreeGrafter"/>
</dbReference>
<dbReference type="GO" id="GO:0007411">
    <property type="term" value="P:axon guidance"/>
    <property type="evidence" value="ECO:0007669"/>
    <property type="project" value="TreeGrafter"/>
</dbReference>
<feature type="chain" id="PRO_5043563301" evidence="5">
    <location>
        <begin position="18"/>
        <end position="680"/>
    </location>
</feature>
<keyword evidence="5" id="KW-0732">Signal</keyword>
<evidence type="ECO:0000259" key="6">
    <source>
        <dbReference type="PROSITE" id="PS50835"/>
    </source>
</evidence>
<evidence type="ECO:0000313" key="9">
    <source>
        <dbReference type="Proteomes" id="UP000693946"/>
    </source>
</evidence>
<dbReference type="PANTHER" id="PTHR11036">
    <property type="entry name" value="SEMAPHORIN"/>
    <property type="match status" value="1"/>
</dbReference>
<dbReference type="GO" id="GO:0030215">
    <property type="term" value="F:semaphorin receptor binding"/>
    <property type="evidence" value="ECO:0007669"/>
    <property type="project" value="InterPro"/>
</dbReference>
<feature type="domain" description="Sema" evidence="7">
    <location>
        <begin position="25"/>
        <end position="485"/>
    </location>
</feature>
<dbReference type="InterPro" id="IPR002165">
    <property type="entry name" value="Plexin_repeat"/>
</dbReference>
<dbReference type="PROSITE" id="PS51004">
    <property type="entry name" value="SEMA"/>
    <property type="match status" value="1"/>
</dbReference>
<dbReference type="GO" id="GO:0045499">
    <property type="term" value="F:chemorepellent activity"/>
    <property type="evidence" value="ECO:0007669"/>
    <property type="project" value="TreeGrafter"/>
</dbReference>
<feature type="signal peptide" evidence="5">
    <location>
        <begin position="1"/>
        <end position="17"/>
    </location>
</feature>
<dbReference type="InterPro" id="IPR016201">
    <property type="entry name" value="PSI"/>
</dbReference>
<dbReference type="GO" id="GO:0030335">
    <property type="term" value="P:positive regulation of cell migration"/>
    <property type="evidence" value="ECO:0007669"/>
    <property type="project" value="TreeGrafter"/>
</dbReference>
<dbReference type="SMART" id="SM00423">
    <property type="entry name" value="PSI"/>
    <property type="match status" value="1"/>
</dbReference>
<evidence type="ECO:0000259" key="7">
    <source>
        <dbReference type="PROSITE" id="PS51004"/>
    </source>
</evidence>
<dbReference type="Pfam" id="PF01403">
    <property type="entry name" value="Sema"/>
    <property type="match status" value="1"/>
</dbReference>
<dbReference type="SMART" id="SM00630">
    <property type="entry name" value="Sema"/>
    <property type="match status" value="1"/>
</dbReference>
<dbReference type="EMBL" id="JAGKHQ010000015">
    <property type="protein sequence ID" value="KAG7497113.1"/>
    <property type="molecule type" value="Genomic_DNA"/>
</dbReference>
<dbReference type="InterPro" id="IPR007110">
    <property type="entry name" value="Ig-like_dom"/>
</dbReference>
<evidence type="ECO:0000256" key="4">
    <source>
        <dbReference type="PROSITE-ProRule" id="PRU00352"/>
    </source>
</evidence>
<comment type="caution">
    <text evidence="4">Lacks conserved residue(s) required for the propagation of feature annotation.</text>
</comment>
<dbReference type="GO" id="GO:0001755">
    <property type="term" value="P:neural crest cell migration"/>
    <property type="evidence" value="ECO:0007669"/>
    <property type="project" value="TreeGrafter"/>
</dbReference>
<gene>
    <name evidence="8" type="ORF">JOB18_031813</name>
</gene>
<name>A0AAV6QXR0_SOLSE</name>
<dbReference type="InterPro" id="IPR027231">
    <property type="entry name" value="Semaphorin"/>
</dbReference>
<dbReference type="AlphaFoldDB" id="A0AAV6QXR0"/>
<comment type="caution">
    <text evidence="8">The sequence shown here is derived from an EMBL/GenBank/DDBJ whole genome shotgun (WGS) entry which is preliminary data.</text>
</comment>
<evidence type="ECO:0000256" key="3">
    <source>
        <dbReference type="ARBA" id="ARBA00023180"/>
    </source>
</evidence>
<sequence>MNLLSLYIFWLLTVVAGSSPDCPPRRYVSHHEANATRFNEDGVFNYSTMLLREDLGLLMLGARETVFALDLNNISTKRALVRWEVTEAEKMDCQNKGKGPEDCKNYIKILHKMADNRMFVCGTRGFAPQCAYMTFSDGILTLQNNRLEGTEKCPHDPDKSFASLMDNNTLYTAVYRNFRGTEPLLSRHPDTISSYNIRLRTETSLSIFKEPTFASMAQISQSGKVYLFFGEKPVECDCFNKMAVSRVARVCKGDQGGQNILQNRWTSFLKARIDCPVQNSQLPYIIQDTYLWCDPQQQSSGCLFYGIFTPQSNTSDTSAVCVYRVSDIDRRFAEGDYKTKGTVSTTTFTKWIKNTGVVPSPRPGACINTSTRLLRDQTLEFVRANPLMDMAIQPVGQRPLLVRRGTIFTHIIVNMVEAADGNNYHVMFIGTEGGTMLKAVNYDGEMFIIEEIQLFNQAPIKSLKISHVTHQLYAGSDSGAAQIPLASCERSPSCMDCVLARDPYCGWDIVVGRCVAVYNSQRGLIQSVQEGNASLCPSADPIKPTLQSTWPGGNLMLSCPPPSNLAKTWWEHDSSSVILSDRVQQLKDKLLILGVLESDGGLYRCLAVESSKSSEHTTAVAEYQLSVTPVEHCVSQWNQCLGILVPVVILLFVILAWDFHKGHLSLPCKCQTQNRATSPT</sequence>
<dbReference type="InterPro" id="IPR001627">
    <property type="entry name" value="Semap_dom"/>
</dbReference>
<dbReference type="PANTHER" id="PTHR11036:SF135">
    <property type="entry name" value="SEMAPHORIN 4D ISOFORM X1-RELATED"/>
    <property type="match status" value="1"/>
</dbReference>
<dbReference type="GO" id="GO:0000122">
    <property type="term" value="P:negative regulation of transcription by RNA polymerase II"/>
    <property type="evidence" value="ECO:0007669"/>
    <property type="project" value="TreeGrafter"/>
</dbReference>
<dbReference type="SMART" id="SM00409">
    <property type="entry name" value="IG"/>
    <property type="match status" value="1"/>
</dbReference>
<accession>A0AAV6QXR0</accession>
<keyword evidence="9" id="KW-1185">Reference proteome</keyword>
<evidence type="ECO:0000256" key="1">
    <source>
        <dbReference type="ARBA" id="ARBA00004370"/>
    </source>
</evidence>
<dbReference type="GO" id="GO:0005886">
    <property type="term" value="C:plasma membrane"/>
    <property type="evidence" value="ECO:0007669"/>
    <property type="project" value="TreeGrafter"/>
</dbReference>
<organism evidence="8 9">
    <name type="scientific">Solea senegalensis</name>
    <name type="common">Senegalese sole</name>
    <dbReference type="NCBI Taxonomy" id="28829"/>
    <lineage>
        <taxon>Eukaryota</taxon>
        <taxon>Metazoa</taxon>
        <taxon>Chordata</taxon>
        <taxon>Craniata</taxon>
        <taxon>Vertebrata</taxon>
        <taxon>Euteleostomi</taxon>
        <taxon>Actinopterygii</taxon>
        <taxon>Neopterygii</taxon>
        <taxon>Teleostei</taxon>
        <taxon>Neoteleostei</taxon>
        <taxon>Acanthomorphata</taxon>
        <taxon>Carangaria</taxon>
        <taxon>Pleuronectiformes</taxon>
        <taxon>Pleuronectoidei</taxon>
        <taxon>Soleidae</taxon>
        <taxon>Solea</taxon>
    </lineage>
</organism>
<keyword evidence="2" id="KW-0472">Membrane</keyword>
<evidence type="ECO:0000313" key="8">
    <source>
        <dbReference type="EMBL" id="KAG7497113.1"/>
    </source>
</evidence>
<dbReference type="Proteomes" id="UP000693946">
    <property type="component" value="Linkage Group LG3"/>
</dbReference>
<evidence type="ECO:0000256" key="2">
    <source>
        <dbReference type="ARBA" id="ARBA00023136"/>
    </source>
</evidence>
<dbReference type="PROSITE" id="PS50835">
    <property type="entry name" value="IG_LIKE"/>
    <property type="match status" value="1"/>
</dbReference>
<dbReference type="GO" id="GO:0071526">
    <property type="term" value="P:semaphorin-plexin signaling pathway"/>
    <property type="evidence" value="ECO:0007669"/>
    <property type="project" value="TreeGrafter"/>
</dbReference>
<protein>
    <submittedName>
        <fullName evidence="8">Semaphorin-4E-like</fullName>
    </submittedName>
</protein>
<comment type="subcellular location">
    <subcellularLocation>
        <location evidence="1">Membrane</location>
    </subcellularLocation>
</comment>
<proteinExistence type="predicted"/>
<reference evidence="8 9" key="1">
    <citation type="journal article" date="2021" name="Sci. Rep.">
        <title>Chromosome anchoring in Senegalese sole (Solea senegalensis) reveals sex-associated markers and genome rearrangements in flatfish.</title>
        <authorList>
            <person name="Guerrero-Cozar I."/>
            <person name="Gomez-Garrido J."/>
            <person name="Berbel C."/>
            <person name="Martinez-Blanch J.F."/>
            <person name="Alioto T."/>
            <person name="Claros M.G."/>
            <person name="Gagnaire P.A."/>
            <person name="Manchado M."/>
        </authorList>
    </citation>
    <scope>NUCLEOTIDE SEQUENCE [LARGE SCALE GENOMIC DNA]</scope>
    <source>
        <strain evidence="8">Sse05_10M</strain>
    </source>
</reference>
<evidence type="ECO:0000256" key="5">
    <source>
        <dbReference type="SAM" id="SignalP"/>
    </source>
</evidence>
<feature type="domain" description="Ig-like" evidence="6">
    <location>
        <begin position="537"/>
        <end position="621"/>
    </location>
</feature>